<dbReference type="CAZy" id="GH3">
    <property type="family name" value="Glycoside Hydrolase Family 3"/>
</dbReference>
<dbReference type="GO" id="GO:0004563">
    <property type="term" value="F:beta-N-acetylhexosaminidase activity"/>
    <property type="evidence" value="ECO:0007669"/>
    <property type="project" value="UniProtKB-EC"/>
</dbReference>
<evidence type="ECO:0000256" key="3">
    <source>
        <dbReference type="ARBA" id="ARBA00012663"/>
    </source>
</evidence>
<dbReference type="HOGENOM" id="CLU_008392_0_0_5"/>
<keyword evidence="5 8" id="KW-0326">Glycosidase</keyword>
<proteinExistence type="inferred from homology"/>
<evidence type="ECO:0000256" key="6">
    <source>
        <dbReference type="SAM" id="MobiDB-lite"/>
    </source>
</evidence>
<dbReference type="EMBL" id="CP000830">
    <property type="protein sequence ID" value="ABV93468.1"/>
    <property type="molecule type" value="Genomic_DNA"/>
</dbReference>
<dbReference type="OrthoDB" id="9786661at2"/>
<dbReference type="KEGG" id="dsh:Dshi_1726"/>
<name>A8LLU0_DINSH</name>
<dbReference type="InterPro" id="IPR050226">
    <property type="entry name" value="NagZ_Beta-hexosaminidase"/>
</dbReference>
<dbReference type="eggNOG" id="COG1472">
    <property type="taxonomic scope" value="Bacteria"/>
</dbReference>
<dbReference type="SUPFAM" id="SSF51445">
    <property type="entry name" value="(Trans)glycosidases"/>
    <property type="match status" value="1"/>
</dbReference>
<dbReference type="InterPro" id="IPR019800">
    <property type="entry name" value="Glyco_hydro_3_AS"/>
</dbReference>
<evidence type="ECO:0000256" key="5">
    <source>
        <dbReference type="ARBA" id="ARBA00023295"/>
    </source>
</evidence>
<dbReference type="Gene3D" id="3.20.20.300">
    <property type="entry name" value="Glycoside hydrolase, family 3, N-terminal domain"/>
    <property type="match status" value="1"/>
</dbReference>
<reference evidence="9" key="1">
    <citation type="journal article" date="2010" name="ISME J.">
        <title>The complete genome sequence of the algal symbiont Dinoroseobacter shibae: a hitchhiker's guide to life in the sea.</title>
        <authorList>
            <person name="Wagner-Dobler I."/>
            <person name="Ballhausen B."/>
            <person name="Berger M."/>
            <person name="Brinkhoff T."/>
            <person name="Buchholz I."/>
            <person name="Bunk B."/>
            <person name="Cypionka H."/>
            <person name="Daniel R."/>
            <person name="Drepper T."/>
            <person name="Gerdts G."/>
            <person name="Hahnke S."/>
            <person name="Han C."/>
            <person name="Jahn D."/>
            <person name="Kalhoefer D."/>
            <person name="Kiss H."/>
            <person name="Klenk H.P."/>
            <person name="Kyrpides N."/>
            <person name="Liebl W."/>
            <person name="Liesegang H."/>
            <person name="Meincke L."/>
            <person name="Pati A."/>
            <person name="Petersen J."/>
            <person name="Piekarski T."/>
            <person name="Pommerenke C."/>
            <person name="Pradella S."/>
            <person name="Pukall R."/>
            <person name="Rabus R."/>
            <person name="Stackebrandt E."/>
            <person name="Thole S."/>
            <person name="Thompson L."/>
            <person name="Tielen P."/>
            <person name="Tomasch J."/>
            <person name="von Jan M."/>
            <person name="Wanphrut N."/>
            <person name="Wichels A."/>
            <person name="Zech H."/>
            <person name="Simon M."/>
        </authorList>
    </citation>
    <scope>NUCLEOTIDE SEQUENCE [LARGE SCALE GENOMIC DNA]</scope>
    <source>
        <strain evidence="9">DSM 16493 / NCIMB 14021 / DFL 12</strain>
    </source>
</reference>
<dbReference type="PANTHER" id="PTHR30480:SF13">
    <property type="entry name" value="BETA-HEXOSAMINIDASE"/>
    <property type="match status" value="1"/>
</dbReference>
<keyword evidence="4 8" id="KW-0378">Hydrolase</keyword>
<dbReference type="InterPro" id="IPR036962">
    <property type="entry name" value="Glyco_hydro_3_N_sf"/>
</dbReference>
<dbReference type="PANTHER" id="PTHR30480">
    <property type="entry name" value="BETA-HEXOSAMINIDASE-RELATED"/>
    <property type="match status" value="1"/>
</dbReference>
<feature type="domain" description="Glycoside hydrolase family 3 N-terminal" evidence="7">
    <location>
        <begin position="32"/>
        <end position="289"/>
    </location>
</feature>
<dbReference type="AlphaFoldDB" id="A8LLU0"/>
<dbReference type="GO" id="GO:0005975">
    <property type="term" value="P:carbohydrate metabolic process"/>
    <property type="evidence" value="ECO:0007669"/>
    <property type="project" value="InterPro"/>
</dbReference>
<dbReference type="InterPro" id="IPR001764">
    <property type="entry name" value="Glyco_hydro_3_N"/>
</dbReference>
<dbReference type="RefSeq" id="WP_012178398.1">
    <property type="nucleotide sequence ID" value="NC_009952.1"/>
</dbReference>
<gene>
    <name evidence="8" type="primary">nagZ</name>
    <name evidence="8" type="ordered locus">Dshi_1726</name>
</gene>
<feature type="region of interest" description="Disordered" evidence="6">
    <location>
        <begin position="299"/>
        <end position="328"/>
    </location>
</feature>
<evidence type="ECO:0000256" key="4">
    <source>
        <dbReference type="ARBA" id="ARBA00022801"/>
    </source>
</evidence>
<dbReference type="Proteomes" id="UP000006833">
    <property type="component" value="Chromosome"/>
</dbReference>
<evidence type="ECO:0000313" key="8">
    <source>
        <dbReference type="EMBL" id="ABV93468.1"/>
    </source>
</evidence>
<sequence length="328" mass="34760">MAEPRRAAILGCGGPVLTPEEATFFAAANPWGFILFGRNVESRAQLARLTADLRAALGWHAPILIDQEGGRVARMAPPDWRGFPPALDQAASPRAFWVRGRAIALDLAEVGIDVNCAPLADIALPETHPILRNRCYGTDVATVVANARAMADGLRAGGVLPILKHLPGYGRGTVDSHKALPRVTADAATLRATDFAPFVALRDMAMGMTAHLVYEAFDPDLPATVSPRMIDMIRNEIGFDGLLMTDDISMEALSGTVPERGQAALAAGCDLVLHCNGDLAEMQALAAALPPMTEAAQTRAARALSQRQTPQPVDIPALDAERNALPSA</sequence>
<dbReference type="InterPro" id="IPR017853">
    <property type="entry name" value="GH"/>
</dbReference>
<keyword evidence="9" id="KW-1185">Reference proteome</keyword>
<evidence type="ECO:0000256" key="2">
    <source>
        <dbReference type="ARBA" id="ARBA00005336"/>
    </source>
</evidence>
<evidence type="ECO:0000259" key="7">
    <source>
        <dbReference type="Pfam" id="PF00933"/>
    </source>
</evidence>
<protein>
    <recommendedName>
        <fullName evidence="3">beta-N-acetylhexosaminidase</fullName>
        <ecNumber evidence="3">3.2.1.52</ecNumber>
    </recommendedName>
</protein>
<organism evidence="8 9">
    <name type="scientific">Dinoroseobacter shibae (strain DSM 16493 / NCIMB 14021 / DFL 12)</name>
    <dbReference type="NCBI Taxonomy" id="398580"/>
    <lineage>
        <taxon>Bacteria</taxon>
        <taxon>Pseudomonadati</taxon>
        <taxon>Pseudomonadota</taxon>
        <taxon>Alphaproteobacteria</taxon>
        <taxon>Rhodobacterales</taxon>
        <taxon>Roseobacteraceae</taxon>
        <taxon>Dinoroseobacter</taxon>
    </lineage>
</organism>
<dbReference type="GO" id="GO:0009254">
    <property type="term" value="P:peptidoglycan turnover"/>
    <property type="evidence" value="ECO:0007669"/>
    <property type="project" value="TreeGrafter"/>
</dbReference>
<dbReference type="Pfam" id="PF00933">
    <property type="entry name" value="Glyco_hydro_3"/>
    <property type="match status" value="1"/>
</dbReference>
<dbReference type="STRING" id="398580.Dshi_1726"/>
<evidence type="ECO:0000313" key="9">
    <source>
        <dbReference type="Proteomes" id="UP000006833"/>
    </source>
</evidence>
<evidence type="ECO:0000256" key="1">
    <source>
        <dbReference type="ARBA" id="ARBA00001231"/>
    </source>
</evidence>
<dbReference type="PROSITE" id="PS00775">
    <property type="entry name" value="GLYCOSYL_HYDROL_F3"/>
    <property type="match status" value="1"/>
</dbReference>
<comment type="similarity">
    <text evidence="2">Belongs to the glycosyl hydrolase 3 family.</text>
</comment>
<dbReference type="EC" id="3.2.1.52" evidence="3"/>
<accession>A8LLU0</accession>
<comment type="catalytic activity">
    <reaction evidence="1">
        <text>Hydrolysis of terminal non-reducing N-acetyl-D-hexosamine residues in N-acetyl-beta-D-hexosaminides.</text>
        <dbReference type="EC" id="3.2.1.52"/>
    </reaction>
</comment>